<name>A0ABU7E084_9TELE</name>
<proteinExistence type="predicted"/>
<keyword evidence="2" id="KW-1185">Reference proteome</keyword>
<evidence type="ECO:0000313" key="2">
    <source>
        <dbReference type="Proteomes" id="UP001352852"/>
    </source>
</evidence>
<dbReference type="EMBL" id="JAHUTJ010041963">
    <property type="protein sequence ID" value="MED6280707.1"/>
    <property type="molecule type" value="Genomic_DNA"/>
</dbReference>
<accession>A0ABU7E084</accession>
<comment type="caution">
    <text evidence="1">The sequence shown here is derived from an EMBL/GenBank/DDBJ whole genome shotgun (WGS) entry which is preliminary data.</text>
</comment>
<organism evidence="1 2">
    <name type="scientific">Characodon lateralis</name>
    <dbReference type="NCBI Taxonomy" id="208331"/>
    <lineage>
        <taxon>Eukaryota</taxon>
        <taxon>Metazoa</taxon>
        <taxon>Chordata</taxon>
        <taxon>Craniata</taxon>
        <taxon>Vertebrata</taxon>
        <taxon>Euteleostomi</taxon>
        <taxon>Actinopterygii</taxon>
        <taxon>Neopterygii</taxon>
        <taxon>Teleostei</taxon>
        <taxon>Neoteleostei</taxon>
        <taxon>Acanthomorphata</taxon>
        <taxon>Ovalentaria</taxon>
        <taxon>Atherinomorphae</taxon>
        <taxon>Cyprinodontiformes</taxon>
        <taxon>Goodeidae</taxon>
        <taxon>Characodon</taxon>
    </lineage>
</organism>
<reference evidence="1 2" key="1">
    <citation type="submission" date="2021-06" db="EMBL/GenBank/DDBJ databases">
        <authorList>
            <person name="Palmer J.M."/>
        </authorList>
    </citation>
    <scope>NUCLEOTIDE SEQUENCE [LARGE SCALE GENOMIC DNA]</scope>
    <source>
        <strain evidence="1 2">CL_MEX2019</strain>
        <tissue evidence="1">Muscle</tissue>
    </source>
</reference>
<sequence length="121" mass="13193">MVSGHLYISGLCLSPKAANALNNLGHVVSFSLISEPGEHSPGILWATSDSLKRLCRRAARGPTAEPNGLSRPHCLNKHFIRSCCYLTHSEPASQLSVELPKCAPNALYPFHKHCSCSRCRL</sequence>
<gene>
    <name evidence="1" type="ORF">CHARACLAT_013513</name>
</gene>
<dbReference type="Proteomes" id="UP001352852">
    <property type="component" value="Unassembled WGS sequence"/>
</dbReference>
<protein>
    <submittedName>
        <fullName evidence="1">Uncharacterized protein</fullName>
    </submittedName>
</protein>
<evidence type="ECO:0000313" key="1">
    <source>
        <dbReference type="EMBL" id="MED6280707.1"/>
    </source>
</evidence>